<feature type="domain" description="Metalloprotease TldD/E C-terminal" evidence="1">
    <location>
        <begin position="70"/>
        <end position="174"/>
    </location>
</feature>
<accession>A0A645ED76</accession>
<protein>
    <recommendedName>
        <fullName evidence="1">Metalloprotease TldD/E C-terminal domain-containing protein</fullName>
    </recommendedName>
</protein>
<evidence type="ECO:0000313" key="2">
    <source>
        <dbReference type="EMBL" id="MPM99656.1"/>
    </source>
</evidence>
<dbReference type="Pfam" id="PF19289">
    <property type="entry name" value="PmbA_TldD_3rd"/>
    <property type="match status" value="1"/>
</dbReference>
<gene>
    <name evidence="2" type="ORF">SDC9_146849</name>
</gene>
<reference evidence="2" key="1">
    <citation type="submission" date="2019-08" db="EMBL/GenBank/DDBJ databases">
        <authorList>
            <person name="Kucharzyk K."/>
            <person name="Murdoch R.W."/>
            <person name="Higgins S."/>
            <person name="Loffler F."/>
        </authorList>
    </citation>
    <scope>NUCLEOTIDE SEQUENCE</scope>
</reference>
<sequence>MASSFANDLSSMYDINSVDEYYLGPVLFVEEAAGAVFAENIAGQSGVLSFRKPIQVMATVARPENVGNMKNIKPLEERIGKKVVDSRISVMNITSNIKFGGNELLGSYLYDAQGVQAKDSVILIQNGILKTLLSTRVPTLKIKESTGSLRFGVKPRAISLAQAPGNLVIKSASTANCDSLKRMLIASAKEEGLDYCYIVKKIAAYDEIKLVKVNVADGSEKIVTGAEIGVIPFTKLKRVLGVSAEQSLFNYLFNDEIPVSVVHPKGILIEDVEIDKKPLSVQKESKLIIN</sequence>
<dbReference type="InterPro" id="IPR036059">
    <property type="entry name" value="TldD/PmbA_sf"/>
</dbReference>
<organism evidence="2">
    <name type="scientific">bioreactor metagenome</name>
    <dbReference type="NCBI Taxonomy" id="1076179"/>
    <lineage>
        <taxon>unclassified sequences</taxon>
        <taxon>metagenomes</taxon>
        <taxon>ecological metagenomes</taxon>
    </lineage>
</organism>
<dbReference type="InterPro" id="IPR045569">
    <property type="entry name" value="Metalloprtase-TldD/E_C"/>
</dbReference>
<dbReference type="EMBL" id="VSSQ01045750">
    <property type="protein sequence ID" value="MPM99656.1"/>
    <property type="molecule type" value="Genomic_DNA"/>
</dbReference>
<dbReference type="GO" id="GO:0006508">
    <property type="term" value="P:proteolysis"/>
    <property type="evidence" value="ECO:0007669"/>
    <property type="project" value="InterPro"/>
</dbReference>
<dbReference type="AlphaFoldDB" id="A0A645ED76"/>
<comment type="caution">
    <text evidence="2">The sequence shown here is derived from an EMBL/GenBank/DDBJ whole genome shotgun (WGS) entry which is preliminary data.</text>
</comment>
<dbReference type="GO" id="GO:0008237">
    <property type="term" value="F:metallopeptidase activity"/>
    <property type="evidence" value="ECO:0007669"/>
    <property type="project" value="InterPro"/>
</dbReference>
<name>A0A645ED76_9ZZZZ</name>
<proteinExistence type="predicted"/>
<dbReference type="SUPFAM" id="SSF111283">
    <property type="entry name" value="Putative modulator of DNA gyrase, PmbA/TldD"/>
    <property type="match status" value="1"/>
</dbReference>
<evidence type="ECO:0000259" key="1">
    <source>
        <dbReference type="Pfam" id="PF19289"/>
    </source>
</evidence>